<dbReference type="PANTHER" id="PTHR13924:SF10">
    <property type="entry name" value="TRANSFORMING ACIDIC COILED-COIL PROTEIN, ISOFORM K"/>
    <property type="match status" value="1"/>
</dbReference>
<feature type="region of interest" description="Disordered" evidence="8">
    <location>
        <begin position="1"/>
        <end position="32"/>
    </location>
</feature>
<feature type="compositionally biased region" description="Polar residues" evidence="8">
    <location>
        <begin position="49"/>
        <end position="67"/>
    </location>
</feature>
<sequence length="378" mass="42458">MSGNDEHTELTTSQINQSEAGPEIVEVDSSPSNYASLLTKNKELLKSGSAGSTETRNTGSPVSSSKNVKLGGKNGGELEDSFQRPTNTAIQVLDRLISLNPSAKEPVNIVSPLKNLKSENLTSDTNEKDQGSPYKLDSLEHSVLEIELGKLHDLLMKQEKVGQEKMSEYESHLTKLTGQTCVLQDQLKQAEEREKALVKKVNEQNQNQVQLSIVMQEYEKLISKLTAEIEIEKKQNRDKVDGLTAEKDSALVHLSNVEAAFTDVHQKYEKCKKVIEDYKKNESKMKALISDQLESLKIKEKQLETIQVHASKQLENAHAEVERSKQMHEQEMTRLRALLRKTELKVISLQESLEQKIKENQELTTICDDLIEGKVPAN</sequence>
<evidence type="ECO:0000256" key="2">
    <source>
        <dbReference type="ARBA" id="ARBA00009423"/>
    </source>
</evidence>
<feature type="region of interest" description="Disordered" evidence="8">
    <location>
        <begin position="45"/>
        <end position="83"/>
    </location>
</feature>
<keyword evidence="11" id="KW-1185">Reference proteome</keyword>
<name>A0ABR1AFT1_POLSC</name>
<gene>
    <name evidence="10" type="ORF">RUM44_002797</name>
</gene>
<accession>A0ABR1AFT1</accession>
<proteinExistence type="inferred from homology"/>
<evidence type="ECO:0000256" key="5">
    <source>
        <dbReference type="ARBA" id="ARBA00023054"/>
    </source>
</evidence>
<evidence type="ECO:0000256" key="4">
    <source>
        <dbReference type="ARBA" id="ARBA00022553"/>
    </source>
</evidence>
<dbReference type="PANTHER" id="PTHR13924">
    <property type="entry name" value="TRANSFORMING ACIDIC COILED-COIL CONTAINING PROTEIN 1/2"/>
    <property type="match status" value="1"/>
</dbReference>
<evidence type="ECO:0000256" key="3">
    <source>
        <dbReference type="ARBA" id="ARBA00022490"/>
    </source>
</evidence>
<protein>
    <recommendedName>
        <fullName evidence="9">Transforming acidic coiled-coil-containing protein C-terminal domain-containing protein</fullName>
    </recommendedName>
</protein>
<dbReference type="InterPro" id="IPR007707">
    <property type="entry name" value="TACC_C"/>
</dbReference>
<evidence type="ECO:0000313" key="10">
    <source>
        <dbReference type="EMBL" id="KAK6618345.1"/>
    </source>
</evidence>
<keyword evidence="3" id="KW-0963">Cytoplasm</keyword>
<dbReference type="EMBL" id="JAWJWF010000050">
    <property type="protein sequence ID" value="KAK6618345.1"/>
    <property type="molecule type" value="Genomic_DNA"/>
</dbReference>
<dbReference type="Gene3D" id="1.20.5.1700">
    <property type="match status" value="1"/>
</dbReference>
<feature type="coiled-coil region" evidence="7">
    <location>
        <begin position="311"/>
        <end position="359"/>
    </location>
</feature>
<dbReference type="Pfam" id="PF05010">
    <property type="entry name" value="TACC_C"/>
    <property type="match status" value="1"/>
</dbReference>
<reference evidence="10 11" key="1">
    <citation type="submission" date="2023-09" db="EMBL/GenBank/DDBJ databases">
        <title>Genomes of two closely related lineages of the louse Polyplax serrata with different host specificities.</title>
        <authorList>
            <person name="Martinu J."/>
            <person name="Tarabai H."/>
            <person name="Stefka J."/>
            <person name="Hypsa V."/>
        </authorList>
    </citation>
    <scope>NUCLEOTIDE SEQUENCE [LARGE SCALE GENOMIC DNA]</scope>
    <source>
        <strain evidence="10">98ZLc_SE</strain>
    </source>
</reference>
<evidence type="ECO:0000256" key="7">
    <source>
        <dbReference type="SAM" id="Coils"/>
    </source>
</evidence>
<dbReference type="Proteomes" id="UP001359485">
    <property type="component" value="Unassembled WGS sequence"/>
</dbReference>
<feature type="domain" description="Transforming acidic coiled-coil-containing protein C-terminal" evidence="9">
    <location>
        <begin position="183"/>
        <end position="371"/>
    </location>
</feature>
<dbReference type="InterPro" id="IPR039915">
    <property type="entry name" value="TACC"/>
</dbReference>
<evidence type="ECO:0000256" key="6">
    <source>
        <dbReference type="ARBA" id="ARBA00023212"/>
    </source>
</evidence>
<feature type="coiled-coil region" evidence="7">
    <location>
        <begin position="184"/>
        <end position="235"/>
    </location>
</feature>
<evidence type="ECO:0000256" key="1">
    <source>
        <dbReference type="ARBA" id="ARBA00004245"/>
    </source>
</evidence>
<keyword evidence="4" id="KW-0597">Phosphoprotein</keyword>
<keyword evidence="5 7" id="KW-0175">Coiled coil</keyword>
<comment type="subcellular location">
    <subcellularLocation>
        <location evidence="1">Cytoplasm</location>
        <location evidence="1">Cytoskeleton</location>
    </subcellularLocation>
</comment>
<evidence type="ECO:0000313" key="11">
    <source>
        <dbReference type="Proteomes" id="UP001359485"/>
    </source>
</evidence>
<organism evidence="10 11">
    <name type="scientific">Polyplax serrata</name>
    <name type="common">Common mouse louse</name>
    <dbReference type="NCBI Taxonomy" id="468196"/>
    <lineage>
        <taxon>Eukaryota</taxon>
        <taxon>Metazoa</taxon>
        <taxon>Ecdysozoa</taxon>
        <taxon>Arthropoda</taxon>
        <taxon>Hexapoda</taxon>
        <taxon>Insecta</taxon>
        <taxon>Pterygota</taxon>
        <taxon>Neoptera</taxon>
        <taxon>Paraneoptera</taxon>
        <taxon>Psocodea</taxon>
        <taxon>Troctomorpha</taxon>
        <taxon>Phthiraptera</taxon>
        <taxon>Anoplura</taxon>
        <taxon>Polyplacidae</taxon>
        <taxon>Polyplax</taxon>
    </lineage>
</organism>
<feature type="compositionally biased region" description="Polar residues" evidence="8">
    <location>
        <begin position="10"/>
        <end position="19"/>
    </location>
</feature>
<evidence type="ECO:0000256" key="8">
    <source>
        <dbReference type="SAM" id="MobiDB-lite"/>
    </source>
</evidence>
<evidence type="ECO:0000259" key="9">
    <source>
        <dbReference type="Pfam" id="PF05010"/>
    </source>
</evidence>
<comment type="caution">
    <text evidence="10">The sequence shown here is derived from an EMBL/GenBank/DDBJ whole genome shotgun (WGS) entry which is preliminary data.</text>
</comment>
<comment type="similarity">
    <text evidence="2">Belongs to the TACC family.</text>
</comment>
<keyword evidence="6" id="KW-0206">Cytoskeleton</keyword>